<dbReference type="PANTHER" id="PTHR46146">
    <property type="entry name" value="SERINE/THREONINE-PROTEIN KINASE-LIKE PROTEIN CCR4"/>
    <property type="match status" value="1"/>
</dbReference>
<evidence type="ECO:0000313" key="20">
    <source>
        <dbReference type="Proteomes" id="UP000467840"/>
    </source>
</evidence>
<dbReference type="SUPFAM" id="SSF50985">
    <property type="entry name" value="RCC1/BLIP-II"/>
    <property type="match status" value="1"/>
</dbReference>
<keyword evidence="6" id="KW-0732">Signal</keyword>
<dbReference type="GO" id="GO:0016020">
    <property type="term" value="C:membrane"/>
    <property type="evidence" value="ECO:0007669"/>
    <property type="project" value="UniProtKB-SubCell"/>
</dbReference>
<evidence type="ECO:0000256" key="8">
    <source>
        <dbReference type="ARBA" id="ARBA00022777"/>
    </source>
</evidence>
<evidence type="ECO:0000256" key="6">
    <source>
        <dbReference type="ARBA" id="ARBA00022729"/>
    </source>
</evidence>
<dbReference type="InterPro" id="IPR011009">
    <property type="entry name" value="Kinase-like_dom_sf"/>
</dbReference>
<comment type="subcellular location">
    <subcellularLocation>
        <location evidence="1">Membrane</location>
        <topology evidence="1">Single-pass membrane protein</topology>
    </subcellularLocation>
</comment>
<evidence type="ECO:0000256" key="14">
    <source>
        <dbReference type="ARBA" id="ARBA00048679"/>
    </source>
</evidence>
<dbReference type="EC" id="2.7.11.1" evidence="2"/>
<dbReference type="InterPro" id="IPR001245">
    <property type="entry name" value="Ser-Thr/Tyr_kinase_cat_dom"/>
</dbReference>
<feature type="binding site" evidence="15">
    <location>
        <position position="213"/>
    </location>
    <ligand>
        <name>ATP</name>
        <dbReference type="ChEBI" id="CHEBI:30616"/>
    </ligand>
</feature>
<dbReference type="Pfam" id="PF13540">
    <property type="entry name" value="RCC1_2"/>
    <property type="match status" value="1"/>
</dbReference>
<dbReference type="PANTHER" id="PTHR46146:SF4">
    <property type="entry name" value="SERINE_THREONINE-PROTEIN KINASE-LIKE PROTEIN CCR4"/>
    <property type="match status" value="1"/>
</dbReference>
<keyword evidence="12" id="KW-0325">Glycoprotein</keyword>
<keyword evidence="3 16" id="KW-0723">Serine/threonine-protein kinase</keyword>
<evidence type="ECO:0000313" key="19">
    <source>
        <dbReference type="EMBL" id="KAF2287517.1"/>
    </source>
</evidence>
<evidence type="ECO:0000256" key="12">
    <source>
        <dbReference type="ARBA" id="ARBA00023180"/>
    </source>
</evidence>
<reference evidence="19 20" key="1">
    <citation type="journal article" date="2020" name="Mol. Plant">
        <title>The Chromosome-Based Rubber Tree Genome Provides New Insights into Spurge Genome Evolution and Rubber Biosynthesis.</title>
        <authorList>
            <person name="Liu J."/>
            <person name="Shi C."/>
            <person name="Shi C.C."/>
            <person name="Li W."/>
            <person name="Zhang Q.J."/>
            <person name="Zhang Y."/>
            <person name="Li K."/>
            <person name="Lu H.F."/>
            <person name="Shi C."/>
            <person name="Zhu S.T."/>
            <person name="Xiao Z.Y."/>
            <person name="Nan H."/>
            <person name="Yue Y."/>
            <person name="Zhu X.G."/>
            <person name="Wu Y."/>
            <person name="Hong X.N."/>
            <person name="Fan G.Y."/>
            <person name="Tong Y."/>
            <person name="Zhang D."/>
            <person name="Mao C.L."/>
            <person name="Liu Y.L."/>
            <person name="Hao S.J."/>
            <person name="Liu W.Q."/>
            <person name="Lv M.Q."/>
            <person name="Zhang H.B."/>
            <person name="Liu Y."/>
            <person name="Hu-Tang G.R."/>
            <person name="Wang J.P."/>
            <person name="Wang J.H."/>
            <person name="Sun Y.H."/>
            <person name="Ni S.B."/>
            <person name="Chen W.B."/>
            <person name="Zhang X.C."/>
            <person name="Jiao Y.N."/>
            <person name="Eichler E.E."/>
            <person name="Li G.H."/>
            <person name="Liu X."/>
            <person name="Gao L.Z."/>
        </authorList>
    </citation>
    <scope>NUCLEOTIDE SEQUENCE [LARGE SCALE GENOMIC DNA]</scope>
    <source>
        <strain evidence="20">cv. GT1</strain>
        <tissue evidence="19">Leaf</tissue>
    </source>
</reference>
<dbReference type="FunFam" id="1.10.510.10:FF:000569">
    <property type="entry name" value="Serine/threonine-protein kinase-like protein CCR4"/>
    <property type="match status" value="1"/>
</dbReference>
<feature type="region of interest" description="Disordered" evidence="17">
    <location>
        <begin position="102"/>
        <end position="148"/>
    </location>
</feature>
<evidence type="ECO:0000256" key="9">
    <source>
        <dbReference type="ARBA" id="ARBA00022840"/>
    </source>
</evidence>
<evidence type="ECO:0000259" key="18">
    <source>
        <dbReference type="PROSITE" id="PS50011"/>
    </source>
</evidence>
<dbReference type="PROSITE" id="PS50011">
    <property type="entry name" value="PROTEIN_KINASE_DOM"/>
    <property type="match status" value="1"/>
</dbReference>
<dbReference type="InterPro" id="IPR000719">
    <property type="entry name" value="Prot_kinase_dom"/>
</dbReference>
<dbReference type="Gene3D" id="3.30.200.20">
    <property type="entry name" value="Phosphorylase Kinase, domain 1"/>
    <property type="match status" value="1"/>
</dbReference>
<dbReference type="Pfam" id="PF07714">
    <property type="entry name" value="PK_Tyr_Ser-Thr"/>
    <property type="match status" value="1"/>
</dbReference>
<feature type="domain" description="Protein kinase" evidence="18">
    <location>
        <begin position="185"/>
        <end position="473"/>
    </location>
</feature>
<dbReference type="InterPro" id="IPR017441">
    <property type="entry name" value="Protein_kinase_ATP_BS"/>
</dbReference>
<keyword evidence="7 15" id="KW-0547">Nucleotide-binding</keyword>
<evidence type="ECO:0000256" key="3">
    <source>
        <dbReference type="ARBA" id="ARBA00022527"/>
    </source>
</evidence>
<feature type="compositionally biased region" description="Low complexity" evidence="17">
    <location>
        <begin position="102"/>
        <end position="111"/>
    </location>
</feature>
<dbReference type="EMBL" id="JAAGAX010000016">
    <property type="protein sequence ID" value="KAF2287517.1"/>
    <property type="molecule type" value="Genomic_DNA"/>
</dbReference>
<keyword evidence="4" id="KW-0808">Transferase</keyword>
<protein>
    <recommendedName>
        <fullName evidence="2">non-specific serine/threonine protein kinase</fullName>
        <ecNumber evidence="2">2.7.11.1</ecNumber>
    </recommendedName>
</protein>
<evidence type="ECO:0000256" key="16">
    <source>
        <dbReference type="RuleBase" id="RU000304"/>
    </source>
</evidence>
<evidence type="ECO:0000256" key="11">
    <source>
        <dbReference type="ARBA" id="ARBA00023136"/>
    </source>
</evidence>
<dbReference type="InterPro" id="IPR009091">
    <property type="entry name" value="RCC1/BLIP-II"/>
</dbReference>
<dbReference type="InterPro" id="IPR008271">
    <property type="entry name" value="Ser/Thr_kinase_AS"/>
</dbReference>
<evidence type="ECO:0000256" key="1">
    <source>
        <dbReference type="ARBA" id="ARBA00004167"/>
    </source>
</evidence>
<dbReference type="Gene3D" id="1.10.510.10">
    <property type="entry name" value="Transferase(Phosphotransferase) domain 1"/>
    <property type="match status" value="1"/>
</dbReference>
<dbReference type="SUPFAM" id="SSF56112">
    <property type="entry name" value="Protein kinase-like (PK-like)"/>
    <property type="match status" value="1"/>
</dbReference>
<evidence type="ECO:0000256" key="10">
    <source>
        <dbReference type="ARBA" id="ARBA00022989"/>
    </source>
</evidence>
<comment type="catalytic activity">
    <reaction evidence="13">
        <text>L-threonyl-[protein] + ATP = O-phospho-L-threonyl-[protein] + ADP + H(+)</text>
        <dbReference type="Rhea" id="RHEA:46608"/>
        <dbReference type="Rhea" id="RHEA-COMP:11060"/>
        <dbReference type="Rhea" id="RHEA-COMP:11605"/>
        <dbReference type="ChEBI" id="CHEBI:15378"/>
        <dbReference type="ChEBI" id="CHEBI:30013"/>
        <dbReference type="ChEBI" id="CHEBI:30616"/>
        <dbReference type="ChEBI" id="CHEBI:61977"/>
        <dbReference type="ChEBI" id="CHEBI:456216"/>
        <dbReference type="EC" id="2.7.11.1"/>
    </reaction>
</comment>
<keyword evidence="5" id="KW-0812">Transmembrane</keyword>
<keyword evidence="9 15" id="KW-0067">ATP-binding</keyword>
<dbReference type="PROSITE" id="PS00108">
    <property type="entry name" value="PROTEIN_KINASE_ST"/>
    <property type="match status" value="1"/>
</dbReference>
<dbReference type="Gene3D" id="2.130.10.30">
    <property type="entry name" value="Regulator of chromosome condensation 1/beta-lactamase-inhibitor protein II"/>
    <property type="match status" value="1"/>
</dbReference>
<evidence type="ECO:0000256" key="5">
    <source>
        <dbReference type="ARBA" id="ARBA00022692"/>
    </source>
</evidence>
<keyword evidence="11" id="KW-0472">Membrane</keyword>
<gene>
    <name evidence="19" type="ORF">GH714_001088</name>
</gene>
<evidence type="ECO:0000256" key="2">
    <source>
        <dbReference type="ARBA" id="ARBA00012513"/>
    </source>
</evidence>
<keyword evidence="20" id="KW-1185">Reference proteome</keyword>
<comment type="catalytic activity">
    <reaction evidence="14">
        <text>L-seryl-[protein] + ATP = O-phospho-L-seryl-[protein] + ADP + H(+)</text>
        <dbReference type="Rhea" id="RHEA:17989"/>
        <dbReference type="Rhea" id="RHEA-COMP:9863"/>
        <dbReference type="Rhea" id="RHEA-COMP:11604"/>
        <dbReference type="ChEBI" id="CHEBI:15378"/>
        <dbReference type="ChEBI" id="CHEBI:29999"/>
        <dbReference type="ChEBI" id="CHEBI:30616"/>
        <dbReference type="ChEBI" id="CHEBI:83421"/>
        <dbReference type="ChEBI" id="CHEBI:456216"/>
        <dbReference type="EC" id="2.7.11.1"/>
    </reaction>
</comment>
<evidence type="ECO:0000256" key="4">
    <source>
        <dbReference type="ARBA" id="ARBA00022679"/>
    </source>
</evidence>
<proteinExistence type="inferred from homology"/>
<comment type="similarity">
    <text evidence="16">Belongs to the protein kinase superfamily.</text>
</comment>
<evidence type="ECO:0000256" key="17">
    <source>
        <dbReference type="SAM" id="MobiDB-lite"/>
    </source>
</evidence>
<dbReference type="CDD" id="cd14066">
    <property type="entry name" value="STKc_IRAK"/>
    <property type="match status" value="1"/>
</dbReference>
<sequence length="492" mass="54603">MEGQKPQHKFKLLALGENRSCGLRLNDRVVCWGQNNFSLQESLRESSFATIEAKRNIFCGVLIQNRSLVCWGNEILDSNLIVFEKVRPGPYTSTCPYSDITPPVAGPALAPSSPPPAPEESTRPLDETGAPLEQGTRQQQQQHPQIEQAAPPVLEKRLSQLASMGNASHLEEFSLQLLLEATNNFSEDHKVGEGSFGSVYRSTLGDGREVAIKRAETSSTSSSAVESRRQEDKDNAFINELETLSRLHHKNLVRLLGFCEDCNERVLVYEYLSNGTLHNHLHKLQNSPLMSWPKRIKVALDAARGIEYLHEYAVPPIIHRDIKSSNILLDSSWTAKVSDFGLSLTGPEEEESHLSLSAAGTVGYMDPEYYRLQLLTTKSDVYSFGVVLLELLSGMKAIHKNENGVPRNVVDFAVPYIEQDEIHRVLDKRVPTPTPHEIEAVAYVGLLAADCVTFEGQDRPSMTEIVNNLERALALCSAQPTSLSRSTTESSK</sequence>
<evidence type="ECO:0000256" key="13">
    <source>
        <dbReference type="ARBA" id="ARBA00047899"/>
    </source>
</evidence>
<comment type="caution">
    <text evidence="19">The sequence shown here is derived from an EMBL/GenBank/DDBJ whole genome shotgun (WGS) entry which is preliminary data.</text>
</comment>
<dbReference type="Proteomes" id="UP000467840">
    <property type="component" value="Chromosome 8"/>
</dbReference>
<dbReference type="AlphaFoldDB" id="A0A6A6KFG5"/>
<organism evidence="19 20">
    <name type="scientific">Hevea brasiliensis</name>
    <name type="common">Para rubber tree</name>
    <name type="synonym">Siphonia brasiliensis</name>
    <dbReference type="NCBI Taxonomy" id="3981"/>
    <lineage>
        <taxon>Eukaryota</taxon>
        <taxon>Viridiplantae</taxon>
        <taxon>Streptophyta</taxon>
        <taxon>Embryophyta</taxon>
        <taxon>Tracheophyta</taxon>
        <taxon>Spermatophyta</taxon>
        <taxon>Magnoliopsida</taxon>
        <taxon>eudicotyledons</taxon>
        <taxon>Gunneridae</taxon>
        <taxon>Pentapetalae</taxon>
        <taxon>rosids</taxon>
        <taxon>fabids</taxon>
        <taxon>Malpighiales</taxon>
        <taxon>Euphorbiaceae</taxon>
        <taxon>Crotonoideae</taxon>
        <taxon>Micrandreae</taxon>
        <taxon>Hevea</taxon>
    </lineage>
</organism>
<dbReference type="GO" id="GO:0042803">
    <property type="term" value="F:protein homodimerization activity"/>
    <property type="evidence" value="ECO:0007669"/>
    <property type="project" value="UniProtKB-ARBA"/>
</dbReference>
<accession>A0A6A6KFG5</accession>
<evidence type="ECO:0000256" key="7">
    <source>
        <dbReference type="ARBA" id="ARBA00022741"/>
    </source>
</evidence>
<dbReference type="SMART" id="SM00220">
    <property type="entry name" value="S_TKc"/>
    <property type="match status" value="1"/>
</dbReference>
<evidence type="ECO:0000256" key="15">
    <source>
        <dbReference type="PROSITE-ProRule" id="PRU10141"/>
    </source>
</evidence>
<name>A0A6A6KFG5_HEVBR</name>
<feature type="compositionally biased region" description="Low complexity" evidence="17">
    <location>
        <begin position="134"/>
        <end position="148"/>
    </location>
</feature>
<dbReference type="PROSITE" id="PS00107">
    <property type="entry name" value="PROTEIN_KINASE_ATP"/>
    <property type="match status" value="1"/>
</dbReference>
<keyword evidence="8" id="KW-0418">Kinase</keyword>
<keyword evidence="10" id="KW-1133">Transmembrane helix</keyword>
<dbReference type="GO" id="GO:0005524">
    <property type="term" value="F:ATP binding"/>
    <property type="evidence" value="ECO:0007669"/>
    <property type="project" value="UniProtKB-UniRule"/>
</dbReference>
<dbReference type="GO" id="GO:0004674">
    <property type="term" value="F:protein serine/threonine kinase activity"/>
    <property type="evidence" value="ECO:0007669"/>
    <property type="project" value="UniProtKB-KW"/>
</dbReference>